<evidence type="ECO:0000313" key="1">
    <source>
        <dbReference type="EMBL" id="MEA0970711.1"/>
    </source>
</evidence>
<gene>
    <name evidence="1" type="ORF">Megvenef_00679</name>
</gene>
<evidence type="ECO:0000313" key="2">
    <source>
        <dbReference type="Proteomes" id="UP001291687"/>
    </source>
</evidence>
<sequence length="400" mass="44794">MSKTQSLRDVTKAGSAKNFRSEMINFGGDNWLFLHSALERMHSDSLYKINLFVRSSTTIGIATQQEKDQLFSVFKDILQNVFYVNIRPSSSMKIGARDELLQREALKVVIKMVAKNLSSPLRALGIEGLLLDEQLVEALEQIDTSKIEYLELTGAGIVDMPLVKSKFKKWISNMPNLEHLNYGYDNGDTSGATSITEIVRYTASNMQLGLEFNQKLLPCFSELLETRKYHYISELSKFLCKHIYAWGVPKIIIEYMNITDSFLLSKIEVQKTYASAIFPIQEQILSGCALKFKGEKIKAEKAEDNSGLSNNSDVAVGVSAATSAPTTCFNAQQLARQFVDAELVRHAEALARVADFIAQVCNDNFIKLALREHFSPEAILAIEFEEGDKIVDIIGEYLAT</sequence>
<dbReference type="RefSeq" id="WP_322776612.1">
    <property type="nucleotide sequence ID" value="NZ_JARJFB010000038.1"/>
</dbReference>
<proteinExistence type="predicted"/>
<dbReference type="EMBL" id="JARJFB010000038">
    <property type="protein sequence ID" value="MEA0970711.1"/>
    <property type="molecule type" value="Genomic_DNA"/>
</dbReference>
<protein>
    <submittedName>
        <fullName evidence="1">Uncharacterized protein</fullName>
    </submittedName>
</protein>
<reference evidence="1 2" key="1">
    <citation type="submission" date="2023-03" db="EMBL/GenBank/DDBJ databases">
        <title>Host association and intracellularity evolved multiple times independently in the Rickettsiales.</title>
        <authorList>
            <person name="Castelli M."/>
            <person name="Nardi T."/>
            <person name="Gammuto L."/>
            <person name="Bellinzona G."/>
            <person name="Sabaneyeva E."/>
            <person name="Potekhin A."/>
            <person name="Serra V."/>
            <person name="Petroni G."/>
            <person name="Sassera D."/>
        </authorList>
    </citation>
    <scope>NUCLEOTIDE SEQUENCE [LARGE SCALE GENOMIC DNA]</scope>
    <source>
        <strain evidence="1 2">Sr 2-6</strain>
    </source>
</reference>
<organism evidence="1 2">
    <name type="scientific">Candidatus Megaera venefica</name>
    <dbReference type="NCBI Taxonomy" id="2055910"/>
    <lineage>
        <taxon>Bacteria</taxon>
        <taxon>Pseudomonadati</taxon>
        <taxon>Pseudomonadota</taxon>
        <taxon>Alphaproteobacteria</taxon>
        <taxon>Rickettsiales</taxon>
        <taxon>Rickettsiaceae</taxon>
        <taxon>Candidatus Megaera</taxon>
    </lineage>
</organism>
<comment type="caution">
    <text evidence="1">The sequence shown here is derived from an EMBL/GenBank/DDBJ whole genome shotgun (WGS) entry which is preliminary data.</text>
</comment>
<dbReference type="Proteomes" id="UP001291687">
    <property type="component" value="Unassembled WGS sequence"/>
</dbReference>
<keyword evidence="2" id="KW-1185">Reference proteome</keyword>
<accession>A0ABU5NC10</accession>
<name>A0ABU5NC10_9RICK</name>